<accession>A0ABQ4EUF3</accession>
<comment type="caution">
    <text evidence="2">The sequence shown here is derived from an EMBL/GenBank/DDBJ whole genome shotgun (WGS) entry which is preliminary data.</text>
</comment>
<dbReference type="EMBL" id="BONX01000034">
    <property type="protein sequence ID" value="GIG98262.1"/>
    <property type="molecule type" value="Genomic_DNA"/>
</dbReference>
<gene>
    <name evidence="2" type="ORF">Pma05_48350</name>
</gene>
<dbReference type="Proteomes" id="UP000621500">
    <property type="component" value="Unassembled WGS sequence"/>
</dbReference>
<organism evidence="2 3">
    <name type="scientific">Plantactinospora mayteni</name>
    <dbReference type="NCBI Taxonomy" id="566021"/>
    <lineage>
        <taxon>Bacteria</taxon>
        <taxon>Bacillati</taxon>
        <taxon>Actinomycetota</taxon>
        <taxon>Actinomycetes</taxon>
        <taxon>Micromonosporales</taxon>
        <taxon>Micromonosporaceae</taxon>
        <taxon>Plantactinospora</taxon>
    </lineage>
</organism>
<keyword evidence="3" id="KW-1185">Reference proteome</keyword>
<feature type="compositionally biased region" description="Basic and acidic residues" evidence="1">
    <location>
        <begin position="30"/>
        <end position="45"/>
    </location>
</feature>
<proteinExistence type="predicted"/>
<protein>
    <submittedName>
        <fullName evidence="2">Uncharacterized protein</fullName>
    </submittedName>
</protein>
<evidence type="ECO:0000313" key="2">
    <source>
        <dbReference type="EMBL" id="GIG98262.1"/>
    </source>
</evidence>
<evidence type="ECO:0000256" key="1">
    <source>
        <dbReference type="SAM" id="MobiDB-lite"/>
    </source>
</evidence>
<reference evidence="2 3" key="1">
    <citation type="submission" date="2021-01" db="EMBL/GenBank/DDBJ databases">
        <title>Whole genome shotgun sequence of Plantactinospora mayteni NBRC 109088.</title>
        <authorList>
            <person name="Komaki H."/>
            <person name="Tamura T."/>
        </authorList>
    </citation>
    <scope>NUCLEOTIDE SEQUENCE [LARGE SCALE GENOMIC DNA]</scope>
    <source>
        <strain evidence="2 3">NBRC 109088</strain>
    </source>
</reference>
<sequence length="103" mass="11280">MSAGGELLAAGSPSLTAASLRRRWWDPEEEIAGRPRGEPPGDSLHRTQRKPLYVYPPSTVSRIARLPEAQMRGMEPQIRFSLRGLSAGRARLGGVGPRRPLIP</sequence>
<name>A0ABQ4EUF3_9ACTN</name>
<feature type="region of interest" description="Disordered" evidence="1">
    <location>
        <begin position="30"/>
        <end position="51"/>
    </location>
</feature>
<evidence type="ECO:0000313" key="3">
    <source>
        <dbReference type="Proteomes" id="UP000621500"/>
    </source>
</evidence>